<dbReference type="SUPFAM" id="SSF51735">
    <property type="entry name" value="NAD(P)-binding Rossmann-fold domains"/>
    <property type="match status" value="1"/>
</dbReference>
<reference evidence="2 3" key="1">
    <citation type="submission" date="2018-08" db="EMBL/GenBank/DDBJ databases">
        <title>Isolation, diversity and antifungal activity of Actinobacteria from cow dung.</title>
        <authorList>
            <person name="Ling L."/>
        </authorList>
    </citation>
    <scope>NUCLEOTIDE SEQUENCE [LARGE SCALE GENOMIC DNA]</scope>
    <source>
        <strain evidence="2 3">NEAU-LLE</strain>
    </source>
</reference>
<dbReference type="Gene3D" id="3.40.50.720">
    <property type="entry name" value="NAD(P)-binding Rossmann-like Domain"/>
    <property type="match status" value="1"/>
</dbReference>
<feature type="domain" description="NAD(P)-binding" evidence="1">
    <location>
        <begin position="7"/>
        <end position="198"/>
    </location>
</feature>
<dbReference type="EMBL" id="QUAB01000010">
    <property type="protein sequence ID" value="REJ08514.1"/>
    <property type="molecule type" value="Genomic_DNA"/>
</dbReference>
<dbReference type="PANTHER" id="PTHR15020:SF50">
    <property type="entry name" value="UPF0659 PROTEIN YMR090W"/>
    <property type="match status" value="1"/>
</dbReference>
<sequence>MRIAVLGATGRTGRAVVSAALDAGHEIVAYVRRPEAVVRADGVRAVGGALDDVDAMAAALTDCDAVAVALGTTVTRPMAPVLRTAMPAVIEACRVAGVRRVIVLSALGVGETLISVRFPYRLVVRTALLAPFHDHVAGEGLLAGSGLEWTTIHPGLLGDGAATTDPVVVDAATRRAMPGWPRTERADVAAVMLRVIDDGKTFGRRLIVLSGSHAS</sequence>
<evidence type="ECO:0000259" key="1">
    <source>
        <dbReference type="Pfam" id="PF13460"/>
    </source>
</evidence>
<proteinExistence type="predicted"/>
<dbReference type="Proteomes" id="UP000262172">
    <property type="component" value="Unassembled WGS sequence"/>
</dbReference>
<dbReference type="PANTHER" id="PTHR15020">
    <property type="entry name" value="FLAVIN REDUCTASE-RELATED"/>
    <property type="match status" value="1"/>
</dbReference>
<organism evidence="2 3">
    <name type="scientific">Microbacterium bovistercoris</name>
    <dbReference type="NCBI Taxonomy" id="2293570"/>
    <lineage>
        <taxon>Bacteria</taxon>
        <taxon>Bacillati</taxon>
        <taxon>Actinomycetota</taxon>
        <taxon>Actinomycetes</taxon>
        <taxon>Micrococcales</taxon>
        <taxon>Microbacteriaceae</taxon>
        <taxon>Microbacterium</taxon>
    </lineage>
</organism>
<protein>
    <submittedName>
        <fullName evidence="2">NAD(P)-dependent oxidoreductase</fullName>
    </submittedName>
</protein>
<gene>
    <name evidence="2" type="ORF">DY023_00655</name>
</gene>
<keyword evidence="3" id="KW-1185">Reference proteome</keyword>
<evidence type="ECO:0000313" key="2">
    <source>
        <dbReference type="EMBL" id="REJ08514.1"/>
    </source>
</evidence>
<dbReference type="AlphaFoldDB" id="A0A371NZ32"/>
<evidence type="ECO:0000313" key="3">
    <source>
        <dbReference type="Proteomes" id="UP000262172"/>
    </source>
</evidence>
<dbReference type="InterPro" id="IPR016040">
    <property type="entry name" value="NAD(P)-bd_dom"/>
</dbReference>
<accession>A0A371NZ32</accession>
<dbReference type="RefSeq" id="WP_116240420.1">
    <property type="nucleotide sequence ID" value="NZ_QUAB01000010.1"/>
</dbReference>
<name>A0A371NZ32_9MICO</name>
<comment type="caution">
    <text evidence="2">The sequence shown here is derived from an EMBL/GenBank/DDBJ whole genome shotgun (WGS) entry which is preliminary data.</text>
</comment>
<dbReference type="Pfam" id="PF13460">
    <property type="entry name" value="NAD_binding_10"/>
    <property type="match status" value="1"/>
</dbReference>
<dbReference type="OrthoDB" id="3763081at2"/>
<dbReference type="InterPro" id="IPR036291">
    <property type="entry name" value="NAD(P)-bd_dom_sf"/>
</dbReference>